<reference evidence="2 3" key="1">
    <citation type="submission" date="2012-05" db="EMBL/GenBank/DDBJ databases">
        <title>Recombination and specialization in a pathogen metapopulation.</title>
        <authorList>
            <person name="Gardiner A."/>
            <person name="Kemen E."/>
            <person name="Schultz-Larsen T."/>
            <person name="MacLean D."/>
            <person name="Van Oosterhout C."/>
            <person name="Jones J.D.G."/>
        </authorList>
    </citation>
    <scope>NUCLEOTIDE SEQUENCE [LARGE SCALE GENOMIC DNA]</scope>
    <source>
        <strain evidence="2 3">Ac Nc2</strain>
    </source>
</reference>
<keyword evidence="3" id="KW-1185">Reference proteome</keyword>
<feature type="coiled-coil region" evidence="1">
    <location>
        <begin position="584"/>
        <end position="611"/>
    </location>
</feature>
<sequence length="717" mass="84345">MPPPSKRALVKSIQQCYEQERCTLLLDLESMRKQCLKKDKDAQKLAAITSQHTLQLKREIAALQKSLTSITKESQELREKYSHTSSLLETAMDQHEKDKHWIVELTERNRNIHLGQQEALEIVNNQNALPVKEAHREKYRLRERVDNLRLQLDEERKELRHVRATLSDKLEKSELRVKVLDKQINESQHREKVSHKMKEKAVGEASEYERKLLLLSDEVNIALHSNKEMQMRHLEAAMEKQKALDQEVCSHRQTSECQQMAQEEGRMWRYAYHLAKTQKNQCIETIEEFRHQQKRALLRNNERITELEAKLEENQMTCRCCTKSQEKCEKDERMLADKARGEIKMELQVELQKENWTQYQQLIDKYMNMCQQLEALSNDFDGLIHEKNTLTIELEQRRKQEDYYLQQVARAQQQLTRSEERSCTILDGHRQQEKAVQSLLLKVDSLTTLTQTQFQRIQELDNGKSLTIAQSQESIQALLSERDAICHEKETYQTTLSALECNLEALSAERDAIRTEKEIAETRENSLRGEVEALSEERNALMAEKEALEIAHRGEIESYKVKQQQNLEQMKDLIAVQQRSEFFLEERKQTIEQLLEAKDLLQQQVVVAEAAIVGDEMLTQKHRLRKMHHIQESSVSEWREKMIKIRQKYKKRIAFLQKQLNALESKIKDLEQLLRDQAQTIHELTLQEEYSEFSDDPIDFASSYSRTSSAYPFSSSQ</sequence>
<evidence type="ECO:0000313" key="2">
    <source>
        <dbReference type="EMBL" id="CCI39328.1"/>
    </source>
</evidence>
<keyword evidence="1" id="KW-0175">Coiled coil</keyword>
<dbReference type="STRING" id="65357.A0A024FYF5"/>
<proteinExistence type="predicted"/>
<dbReference type="Proteomes" id="UP000053237">
    <property type="component" value="Unassembled WGS sequence"/>
</dbReference>
<evidence type="ECO:0000313" key="3">
    <source>
        <dbReference type="Proteomes" id="UP000053237"/>
    </source>
</evidence>
<organism evidence="2 3">
    <name type="scientific">Albugo candida</name>
    <dbReference type="NCBI Taxonomy" id="65357"/>
    <lineage>
        <taxon>Eukaryota</taxon>
        <taxon>Sar</taxon>
        <taxon>Stramenopiles</taxon>
        <taxon>Oomycota</taxon>
        <taxon>Peronosporomycetes</taxon>
        <taxon>Albuginales</taxon>
        <taxon>Albuginaceae</taxon>
        <taxon>Albugo</taxon>
    </lineage>
</organism>
<evidence type="ECO:0000256" key="1">
    <source>
        <dbReference type="SAM" id="Coils"/>
    </source>
</evidence>
<dbReference type="OrthoDB" id="70890at2759"/>
<comment type="caution">
    <text evidence="2">The sequence shown here is derived from an EMBL/GenBank/DDBJ whole genome shotgun (WGS) entry which is preliminary data.</text>
</comment>
<dbReference type="InParanoid" id="A0A024FYF5"/>
<feature type="coiled-coil region" evidence="1">
    <location>
        <begin position="131"/>
        <end position="218"/>
    </location>
</feature>
<feature type="coiled-coil region" evidence="1">
    <location>
        <begin position="639"/>
        <end position="687"/>
    </location>
</feature>
<protein>
    <submittedName>
        <fullName evidence="2">Uncharacterized protein</fullName>
    </submittedName>
</protein>
<dbReference type="EMBL" id="CAIX01000001">
    <property type="protein sequence ID" value="CCI39328.1"/>
    <property type="molecule type" value="Genomic_DNA"/>
</dbReference>
<feature type="coiled-coil region" evidence="1">
    <location>
        <begin position="489"/>
        <end position="551"/>
    </location>
</feature>
<gene>
    <name evidence="2" type="ORF">BN9_001110</name>
</gene>
<accession>A0A024FYF5</accession>
<name>A0A024FYF5_9STRA</name>
<dbReference type="AlphaFoldDB" id="A0A024FYF5"/>